<sequence length="91" mass="10795">MSQTDLLRVYEQDGERYVEAQGHLFGLASEPLFQTDWETVHSAYPYPRSYSVNPQTEISFRVYELPPEPVKPKRTWSRAMGLRKPTREEYR</sequence>
<accession>A0A1D8EWA1</accession>
<name>A0A1D8EWA1_9CAUD</name>
<evidence type="ECO:0000313" key="1">
    <source>
        <dbReference type="EMBL" id="AOT25483.1"/>
    </source>
</evidence>
<dbReference type="EMBL" id="KX683423">
    <property type="protein sequence ID" value="AOT25483.1"/>
    <property type="molecule type" value="Genomic_DNA"/>
</dbReference>
<keyword evidence="2" id="KW-1185">Reference proteome</keyword>
<gene>
    <name evidence="1" type="ORF">SEA_BABYRAY_40</name>
</gene>
<dbReference type="Proteomes" id="UP000226245">
    <property type="component" value="Segment"/>
</dbReference>
<organism evidence="1 2">
    <name type="scientific">Mycobacterium phage BabyRay</name>
    <dbReference type="NCBI Taxonomy" id="1897486"/>
    <lineage>
        <taxon>Viruses</taxon>
        <taxon>Duplodnaviria</taxon>
        <taxon>Heunggongvirae</taxon>
        <taxon>Uroviricota</taxon>
        <taxon>Caudoviricetes</taxon>
        <taxon>Veracruzvirus</taxon>
        <taxon>Veracruzvirus babyboy</taxon>
    </lineage>
</organism>
<protein>
    <submittedName>
        <fullName evidence="1">Uncharacterized protein</fullName>
    </submittedName>
</protein>
<reference evidence="1 2" key="1">
    <citation type="submission" date="2016-08" db="EMBL/GenBank/DDBJ databases">
        <authorList>
            <person name="DeLong Z."/>
            <person name="DeVault B."/>
            <person name="Huffman J."/>
            <person name="Scuttaro V."/>
            <person name="Woodford M."/>
            <person name="Washington J.M."/>
            <person name="Klyczek K."/>
            <person name="Garlena R.A."/>
            <person name="Russell D.A."/>
            <person name="Pope W.H."/>
            <person name="Jacobs-Sera D."/>
            <person name="Hendrix R.W."/>
            <person name="Hatfull G.F."/>
        </authorList>
    </citation>
    <scope>NUCLEOTIDE SEQUENCE [LARGE SCALE GENOMIC DNA]</scope>
</reference>
<proteinExistence type="predicted"/>
<evidence type="ECO:0000313" key="2">
    <source>
        <dbReference type="Proteomes" id="UP000226245"/>
    </source>
</evidence>